<evidence type="ECO:0000313" key="8">
    <source>
        <dbReference type="EMBL" id="RMA93307.1"/>
    </source>
</evidence>
<evidence type="ECO:0000256" key="6">
    <source>
        <dbReference type="SAM" id="Phobius"/>
    </source>
</evidence>
<dbReference type="AlphaFoldDB" id="A0A3M0B846"/>
<feature type="domain" description="Polysaccharide chain length determinant N-terminal" evidence="7">
    <location>
        <begin position="4"/>
        <end position="61"/>
    </location>
</feature>
<keyword evidence="3 6" id="KW-0812">Transmembrane</keyword>
<evidence type="ECO:0000256" key="1">
    <source>
        <dbReference type="ARBA" id="ARBA00004651"/>
    </source>
</evidence>
<dbReference type="GO" id="GO:0005886">
    <property type="term" value="C:plasma membrane"/>
    <property type="evidence" value="ECO:0007669"/>
    <property type="project" value="UniProtKB-SubCell"/>
</dbReference>
<name>A0A3M0B846_9AQUI</name>
<protein>
    <submittedName>
        <fullName evidence="8">Subunit length determinant protein</fullName>
    </submittedName>
</protein>
<dbReference type="Proteomes" id="UP000280842">
    <property type="component" value="Unassembled WGS sequence"/>
</dbReference>
<feature type="transmembrane region" description="Helical" evidence="6">
    <location>
        <begin position="221"/>
        <end position="245"/>
    </location>
</feature>
<evidence type="ECO:0000313" key="9">
    <source>
        <dbReference type="Proteomes" id="UP000280842"/>
    </source>
</evidence>
<dbReference type="RefSeq" id="WP_170145620.1">
    <property type="nucleotide sequence ID" value="NZ_REFO01000013.1"/>
</dbReference>
<keyword evidence="4 6" id="KW-1133">Transmembrane helix</keyword>
<proteinExistence type="predicted"/>
<reference evidence="8 9" key="1">
    <citation type="submission" date="2018-10" db="EMBL/GenBank/DDBJ databases">
        <title>Genomic Encyclopedia of Archaeal and Bacterial Type Strains, Phase II (KMG-II): from individual species to whole genera.</title>
        <authorList>
            <person name="Goeker M."/>
        </authorList>
    </citation>
    <scope>NUCLEOTIDE SEQUENCE [LARGE SCALE GENOMIC DNA]</scope>
    <source>
        <strain evidence="8 9">VM1</strain>
    </source>
</reference>
<dbReference type="InterPro" id="IPR003856">
    <property type="entry name" value="LPS_length_determ_N"/>
</dbReference>
<accession>A0A3M0B846</accession>
<sequence>MKELSEYWVIIEKRWKIITFITLVFFILASIYTLTLKNIYKSEFIIKNPLISPKETEIYIEKILNLIRKKEYNKLAKLLNLDVDIVQNIASIKIIYNKDNKNFSKIELYTYSTQNIDKLEKAIVGYLRQNINMRQEVIFKKNRLISIISKIDKAILSLEKIKNKVEKNIDKIQFFKFNPADIYEKLIYFYSEKYYLENELRKLKIEIILSKPPKPFKPNKIFILLIATSIGLLLGFFIAFFLNWLEEFRNLSKKSNDK</sequence>
<dbReference type="EMBL" id="REFO01000013">
    <property type="protein sequence ID" value="RMA93307.1"/>
    <property type="molecule type" value="Genomic_DNA"/>
</dbReference>
<evidence type="ECO:0000259" key="7">
    <source>
        <dbReference type="Pfam" id="PF02706"/>
    </source>
</evidence>
<keyword evidence="9" id="KW-1185">Reference proteome</keyword>
<keyword evidence="5 6" id="KW-0472">Membrane</keyword>
<keyword evidence="2" id="KW-1003">Cell membrane</keyword>
<evidence type="ECO:0000256" key="2">
    <source>
        <dbReference type="ARBA" id="ARBA00022475"/>
    </source>
</evidence>
<organism evidence="8 9">
    <name type="scientific">Hydrogenothermus marinus</name>
    <dbReference type="NCBI Taxonomy" id="133270"/>
    <lineage>
        <taxon>Bacteria</taxon>
        <taxon>Pseudomonadati</taxon>
        <taxon>Aquificota</taxon>
        <taxon>Aquificia</taxon>
        <taxon>Aquificales</taxon>
        <taxon>Hydrogenothermaceae</taxon>
        <taxon>Hydrogenothermus</taxon>
    </lineage>
</organism>
<comment type="subcellular location">
    <subcellularLocation>
        <location evidence="1">Cell membrane</location>
        <topology evidence="1">Multi-pass membrane protein</topology>
    </subcellularLocation>
</comment>
<evidence type="ECO:0000256" key="3">
    <source>
        <dbReference type="ARBA" id="ARBA00022692"/>
    </source>
</evidence>
<gene>
    <name evidence="8" type="ORF">CLV39_1369</name>
</gene>
<comment type="caution">
    <text evidence="8">The sequence shown here is derived from an EMBL/GenBank/DDBJ whole genome shotgun (WGS) entry which is preliminary data.</text>
</comment>
<feature type="transmembrane region" description="Helical" evidence="6">
    <location>
        <begin position="15"/>
        <end position="34"/>
    </location>
</feature>
<evidence type="ECO:0000256" key="5">
    <source>
        <dbReference type="ARBA" id="ARBA00023136"/>
    </source>
</evidence>
<dbReference type="Pfam" id="PF02706">
    <property type="entry name" value="Wzz"/>
    <property type="match status" value="1"/>
</dbReference>
<evidence type="ECO:0000256" key="4">
    <source>
        <dbReference type="ARBA" id="ARBA00022989"/>
    </source>
</evidence>